<dbReference type="AlphaFoldDB" id="K1XXC4"/>
<dbReference type="InterPro" id="IPR011034">
    <property type="entry name" value="Formyl_transferase-like_C_sf"/>
</dbReference>
<comment type="similarity">
    <text evidence="1 5">Belongs to the Fmt family.</text>
</comment>
<name>K1XXC4_9BACT</name>
<dbReference type="InterPro" id="IPR005794">
    <property type="entry name" value="Fmt"/>
</dbReference>
<feature type="domain" description="Formyl transferase C-terminal" evidence="7">
    <location>
        <begin position="206"/>
        <end position="305"/>
    </location>
</feature>
<evidence type="ECO:0000256" key="2">
    <source>
        <dbReference type="ARBA" id="ARBA00012261"/>
    </source>
</evidence>
<evidence type="ECO:0000259" key="7">
    <source>
        <dbReference type="Pfam" id="PF02911"/>
    </source>
</evidence>
<dbReference type="NCBIfam" id="TIGR00460">
    <property type="entry name" value="fmt"/>
    <property type="match status" value="1"/>
</dbReference>
<proteinExistence type="inferred from homology"/>
<dbReference type="Pfam" id="PF00551">
    <property type="entry name" value="Formyl_trans_N"/>
    <property type="match status" value="1"/>
</dbReference>
<feature type="binding site" evidence="5">
    <location>
        <begin position="112"/>
        <end position="115"/>
    </location>
    <ligand>
        <name>(6S)-5,6,7,8-tetrahydrofolate</name>
        <dbReference type="ChEBI" id="CHEBI:57453"/>
    </ligand>
</feature>
<dbReference type="EMBL" id="AMFJ01034230">
    <property type="protein sequence ID" value="EKD29877.1"/>
    <property type="molecule type" value="Genomic_DNA"/>
</dbReference>
<dbReference type="CDD" id="cd08704">
    <property type="entry name" value="Met_tRNA_FMT_C"/>
    <property type="match status" value="1"/>
</dbReference>
<dbReference type="InterPro" id="IPR005793">
    <property type="entry name" value="Formyl_trans_C"/>
</dbReference>
<organism evidence="8">
    <name type="scientific">uncultured bacterium</name>
    <name type="common">gcode 4</name>
    <dbReference type="NCBI Taxonomy" id="1234023"/>
    <lineage>
        <taxon>Bacteria</taxon>
        <taxon>environmental samples</taxon>
    </lineage>
</organism>
<dbReference type="SUPFAM" id="SSF53328">
    <property type="entry name" value="Formyltransferase"/>
    <property type="match status" value="1"/>
</dbReference>
<dbReference type="GO" id="GO:0004479">
    <property type="term" value="F:methionyl-tRNA formyltransferase activity"/>
    <property type="evidence" value="ECO:0007669"/>
    <property type="project" value="UniProtKB-UniRule"/>
</dbReference>
<dbReference type="CDD" id="cd08646">
    <property type="entry name" value="FMT_core_Met-tRNA-FMT_N"/>
    <property type="match status" value="1"/>
</dbReference>
<dbReference type="EC" id="2.1.2.9" evidence="2 5"/>
<dbReference type="PANTHER" id="PTHR11138">
    <property type="entry name" value="METHIONYL-TRNA FORMYLTRANSFERASE"/>
    <property type="match status" value="1"/>
</dbReference>
<reference evidence="8" key="1">
    <citation type="journal article" date="2012" name="Science">
        <title>Fermentation, hydrogen, and sulfur metabolism in multiple uncultivated bacterial phyla.</title>
        <authorList>
            <person name="Wrighton K.C."/>
            <person name="Thomas B.C."/>
            <person name="Sharon I."/>
            <person name="Miller C.S."/>
            <person name="Castelle C.J."/>
            <person name="VerBerkmoes N.C."/>
            <person name="Wilkins M.J."/>
            <person name="Hettich R.L."/>
            <person name="Lipton M.S."/>
            <person name="Williams K.H."/>
            <person name="Long P.E."/>
            <person name="Banfield J.F."/>
        </authorList>
    </citation>
    <scope>NUCLEOTIDE SEQUENCE [LARGE SCALE GENOMIC DNA]</scope>
</reference>
<dbReference type="InterPro" id="IPR044135">
    <property type="entry name" value="Met-tRNA-FMT_C"/>
</dbReference>
<comment type="caution">
    <text evidence="8">The sequence shown here is derived from an EMBL/GenBank/DDBJ whole genome shotgun (WGS) entry which is preliminary data.</text>
</comment>
<keyword evidence="3 5" id="KW-0808">Transferase</keyword>
<accession>K1XXC4</accession>
<feature type="domain" description="Formyl transferase N-terminal" evidence="6">
    <location>
        <begin position="7"/>
        <end position="180"/>
    </location>
</feature>
<evidence type="ECO:0000256" key="5">
    <source>
        <dbReference type="HAMAP-Rule" id="MF_00182"/>
    </source>
</evidence>
<dbReference type="InterPro" id="IPR041711">
    <property type="entry name" value="Met-tRNA-FMT_N"/>
</dbReference>
<dbReference type="Pfam" id="PF02911">
    <property type="entry name" value="Formyl_trans_C"/>
    <property type="match status" value="1"/>
</dbReference>
<dbReference type="InterPro" id="IPR001555">
    <property type="entry name" value="GART_AS"/>
</dbReference>
<dbReference type="GO" id="GO:0005829">
    <property type="term" value="C:cytosol"/>
    <property type="evidence" value="ECO:0007669"/>
    <property type="project" value="TreeGrafter"/>
</dbReference>
<comment type="function">
    <text evidence="5">Attaches a formyl group to the free amino group of methionyl-tRNA(fMet). The formyl group appears to play a dual role in the initiator identity of N-formylmethionyl-tRNA by promoting its recognition by IF2 and preventing the misappropriation of this tRNA by the elongation apparatus.</text>
</comment>
<keyword evidence="4 5" id="KW-0648">Protein biosynthesis</keyword>
<evidence type="ECO:0000256" key="4">
    <source>
        <dbReference type="ARBA" id="ARBA00022917"/>
    </source>
</evidence>
<sequence>MLKIGFFGTPTLAAQVLRDFLGSPDMEVVFVVTGEDKPVGRHQVLTANNVKKLAIEHDIPCLQPAKIRGNTEFLDALRSYEADYFVTVAYGKILPAELLTIPRKYPINIHGSILPKYRGASPIQAALIAGEKETGVTIMVMDDKMDEGDIIDILPIPIASDETSGSLFEKFAHVSGAFAIETLLSLDKGILKPRPQDHALATYCKKISKEDGRLDFSRSSEELYHLYQGLTPWPGVFTEYEGKKLIIEQCSYIPTGDGKAEKIGSVVRIDGGVGIICGEWILTLSHIKLEWKKSQSIKDFVNGHRDFIGKQVF</sequence>
<dbReference type="InterPro" id="IPR002376">
    <property type="entry name" value="Formyl_transf_N"/>
</dbReference>
<protein>
    <recommendedName>
        <fullName evidence="2 5">Methionyl-tRNA formyltransferase</fullName>
        <ecNumber evidence="2 5">2.1.2.9</ecNumber>
    </recommendedName>
</protein>
<dbReference type="PANTHER" id="PTHR11138:SF5">
    <property type="entry name" value="METHIONYL-TRNA FORMYLTRANSFERASE, MITOCHONDRIAL"/>
    <property type="match status" value="1"/>
</dbReference>
<evidence type="ECO:0000256" key="1">
    <source>
        <dbReference type="ARBA" id="ARBA00010699"/>
    </source>
</evidence>
<dbReference type="HAMAP" id="MF_00182">
    <property type="entry name" value="Formyl_trans"/>
    <property type="match status" value="1"/>
</dbReference>
<comment type="catalytic activity">
    <reaction evidence="5">
        <text>L-methionyl-tRNA(fMet) + (6R)-10-formyltetrahydrofolate = N-formyl-L-methionyl-tRNA(fMet) + (6S)-5,6,7,8-tetrahydrofolate + H(+)</text>
        <dbReference type="Rhea" id="RHEA:24380"/>
        <dbReference type="Rhea" id="RHEA-COMP:9952"/>
        <dbReference type="Rhea" id="RHEA-COMP:9953"/>
        <dbReference type="ChEBI" id="CHEBI:15378"/>
        <dbReference type="ChEBI" id="CHEBI:57453"/>
        <dbReference type="ChEBI" id="CHEBI:78530"/>
        <dbReference type="ChEBI" id="CHEBI:78844"/>
        <dbReference type="ChEBI" id="CHEBI:195366"/>
        <dbReference type="EC" id="2.1.2.9"/>
    </reaction>
</comment>
<evidence type="ECO:0000259" key="6">
    <source>
        <dbReference type="Pfam" id="PF00551"/>
    </source>
</evidence>
<dbReference type="Gene3D" id="3.40.50.12230">
    <property type="match status" value="1"/>
</dbReference>
<dbReference type="PROSITE" id="PS00373">
    <property type="entry name" value="GART"/>
    <property type="match status" value="1"/>
</dbReference>
<dbReference type="SUPFAM" id="SSF50486">
    <property type="entry name" value="FMT C-terminal domain-like"/>
    <property type="match status" value="1"/>
</dbReference>
<dbReference type="InterPro" id="IPR036477">
    <property type="entry name" value="Formyl_transf_N_sf"/>
</dbReference>
<gene>
    <name evidence="5" type="primary">fmt</name>
    <name evidence="8" type="ORF">ACD_78C00230G0001</name>
</gene>
<evidence type="ECO:0000313" key="8">
    <source>
        <dbReference type="EMBL" id="EKD29877.1"/>
    </source>
</evidence>
<evidence type="ECO:0000256" key="3">
    <source>
        <dbReference type="ARBA" id="ARBA00022679"/>
    </source>
</evidence>